<sequence>MEKNNKQTGKRSYESQFLRRQTMKGRGNRCIYVREEYHDKLSLIVQIIGGGKIPLYAYLDNILKQHFEQFREDIVKDYEKMNKPLI</sequence>
<dbReference type="RefSeq" id="WP_259655478.1">
    <property type="nucleotide sequence ID" value="NZ_CP023010.2"/>
</dbReference>
<dbReference type="EMBL" id="BK010590">
    <property type="protein sequence ID" value="DAC74473.1"/>
    <property type="molecule type" value="Genomic_DNA"/>
</dbReference>
<reference evidence="1" key="1">
    <citation type="journal article" date="2014" name="Genome Biol. Evol.">
        <title>Comparative genomic analysis of malaria mosquito vector-associated novel pathogen Elizabethkingia anophelis.</title>
        <authorList>
            <person name="Teo J."/>
            <person name="Tan S.Y."/>
            <person name="Liu Y."/>
            <person name="Tay M."/>
            <person name="Ding Y."/>
            <person name="Li Y."/>
            <person name="Kjelleberg S."/>
            <person name="Givskov M."/>
            <person name="Lin R.T."/>
            <person name="Yang L."/>
        </authorList>
    </citation>
    <scope>NUCLEOTIDE SEQUENCE</scope>
</reference>
<reference evidence="1" key="6">
    <citation type="journal article" date="2017" name="Nat. Commun.">
        <title>Evolutionary dynamics and genomic features of the Elizabethkingia anophelis 2015 to 2016 Wisconsin outbreak strain.</title>
        <authorList>
            <person name="Perrin A."/>
            <person name="Larsonneur E."/>
            <person name="Nicholson A.C."/>
            <person name="Edwards D.J."/>
            <person name="Gundlach K.M."/>
            <person name="Whitney A.M."/>
            <person name="Gulvik C.A."/>
            <person name="Bell M.E."/>
            <person name="Rendueles O."/>
            <person name="Cury J."/>
            <person name="Hugon P."/>
            <person name="Clermont D."/>
            <person name="Enouf V."/>
            <person name="Loparev V."/>
            <person name="Juieng P."/>
            <person name="Monson T."/>
            <person name="Warshauer D."/>
            <person name="Elbadawi L.I."/>
            <person name="Walters M.S."/>
            <person name="Crist M.B."/>
            <person name="Noble-Wang J."/>
            <person name="Borlaug G."/>
            <person name="Rocha E.P.C."/>
            <person name="Criscuolo A."/>
            <person name="Touchon M."/>
            <person name="Davis J.P."/>
            <person name="Holt K.E."/>
            <person name="McQuiston J.R."/>
            <person name="Brisse S."/>
        </authorList>
    </citation>
    <scope>NUCLEOTIDE SEQUENCE</scope>
</reference>
<dbReference type="Pfam" id="PF11888">
    <property type="entry name" value="DUF3408"/>
    <property type="match status" value="1"/>
</dbReference>
<reference evidence="1" key="8">
    <citation type="journal article" date="2018" name="J. ISSAAS">
        <title>In Silico Identification of Three Types of Integrative and Conjugative Elements (ICEs) in Elizabethkingia anophelis Strains Isolated from Around the World.</title>
        <authorList>
            <person name="Xu J."/>
            <person name="Pei D."/>
            <person name="Nicholson A."/>
            <person name="Lan Y."/>
            <person name="Xia Q."/>
        </authorList>
    </citation>
    <scope>NUCLEOTIDE SEQUENCE</scope>
</reference>
<name>A0A455ZC95_9FLAO</name>
<evidence type="ECO:0000313" key="1">
    <source>
        <dbReference type="EMBL" id="DAC74473.1"/>
    </source>
</evidence>
<proteinExistence type="predicted"/>
<dbReference type="InterPro" id="IPR021823">
    <property type="entry name" value="DUF3408"/>
</dbReference>
<dbReference type="AlphaFoldDB" id="A0A455ZC95"/>
<protein>
    <submittedName>
        <fullName evidence="1">Conjugative transposon protein TraB</fullName>
    </submittedName>
</protein>
<reference evidence="1" key="5">
    <citation type="journal article" date="2017" name="Genome Announc.">
        <title>Complete Circularized Genome Sequences of Four Strains of Elizabethkingia anophelis, Including Two Novel Strains Isolated from Wild-Caught Anopheles sinensis.</title>
        <authorList>
            <person name="Pei D."/>
            <person name="Nicholson A.C."/>
            <person name="Jiang J."/>
            <person name="Chen H."/>
            <person name="Whitney A.M."/>
            <person name="Villarma A."/>
            <person name="Bell M."/>
            <person name="Humrighouse B."/>
            <person name="Rowe L.A."/>
            <person name="Sheth M."/>
            <person name="Batra D."/>
            <person name="Juieng P."/>
            <person name="Loparev V.N."/>
            <person name="McQuiston J.R."/>
            <person name="Lan Y."/>
            <person name="Ma Y."/>
            <person name="Xu J."/>
        </authorList>
    </citation>
    <scope>NUCLEOTIDE SEQUENCE</scope>
</reference>
<reference evidence="1" key="7">
    <citation type="journal article" date="2017" name="Sci. Rep.">
        <title>Genomic features, phylogenetic relationships, and comparative genomics of Elizabethkingia anophelis strain EM361-97 isolated in Taiwan.</title>
        <authorList>
            <person name="Lin J.N."/>
            <person name="Lai C.H."/>
            <person name="Yang C.H."/>
            <person name="Huang Y.H."/>
            <person name="Lin H.H."/>
        </authorList>
    </citation>
    <scope>NUCLEOTIDE SEQUENCE</scope>
</reference>
<reference evidence="1" key="4">
    <citation type="journal article" date="2016" name="Sci. Rep.">
        <title>Genomic epidemiology and global diversity of the emerging bacterial pathogen Elizabethkingia anophelis.</title>
        <authorList>
            <person name="Breurec S."/>
            <person name="Criscuolo A."/>
            <person name="Diancourt L."/>
            <person name="Rendueles O."/>
            <person name="Vandenbogaert M."/>
            <person name="Passet V."/>
            <person name="Caro V."/>
            <person name="Rocha E.P."/>
            <person name="Touchon M."/>
            <person name="Brisse S."/>
        </authorList>
    </citation>
    <scope>NUCLEOTIDE SEQUENCE</scope>
</reference>
<reference evidence="1" key="3">
    <citation type="journal article" date="2016" name="Genome Announc.">
        <title>Complete Genome Sequences of Four Strains from the 2015-2016 Elizabethkingia anophelis Outbreak.</title>
        <authorList>
            <person name="Nicholson A.C."/>
            <person name="Whitney A.M."/>
            <person name="Emery B.D."/>
            <person name="Bell M.E."/>
            <person name="Gartin J.T."/>
            <person name="Humrighouse B.W."/>
            <person name="Loparev V.N."/>
            <person name="Batra D."/>
            <person name="Sheth M."/>
            <person name="Rowe L.A."/>
            <person name="Juieng P."/>
            <person name="Knipe K."/>
            <person name="Gulvik C."/>
            <person name="McQuiston J.R."/>
        </authorList>
    </citation>
    <scope>NUCLEOTIDE SEQUENCE</scope>
</reference>
<accession>A0A455ZC95</accession>
<organism evidence="1">
    <name type="scientific">Elizabethkingia anophelis</name>
    <dbReference type="NCBI Taxonomy" id="1117645"/>
    <lineage>
        <taxon>Bacteria</taxon>
        <taxon>Pseudomonadati</taxon>
        <taxon>Bacteroidota</taxon>
        <taxon>Flavobacteriia</taxon>
        <taxon>Flavobacteriales</taxon>
        <taxon>Weeksellaceae</taxon>
        <taxon>Elizabethkingia</taxon>
    </lineage>
</organism>
<reference evidence="1" key="2">
    <citation type="journal article" date="2014" name="PLoS ONE">
        <title>Insights from the genome annotation of Elizabethkingia anophelis from the malaria vector Anopheles gambiae.</title>
        <authorList>
            <person name="Kukutla P."/>
            <person name="Lindberg B.G."/>
            <person name="Pei D."/>
            <person name="Rayl M."/>
            <person name="Yu W."/>
            <person name="Steritz M."/>
            <person name="Faye I."/>
            <person name="Xu J."/>
        </authorList>
    </citation>
    <scope>NUCLEOTIDE SEQUENCE</scope>
</reference>
<gene>
    <name evidence="1" type="primary">traB</name>
</gene>